<reference evidence="2 3" key="1">
    <citation type="submission" date="2016-11" db="EMBL/GenBank/DDBJ databases">
        <title>The macronuclear genome of Stentor coeruleus: a giant cell with tiny introns.</title>
        <authorList>
            <person name="Slabodnick M."/>
            <person name="Ruby J.G."/>
            <person name="Reiff S.B."/>
            <person name="Swart E.C."/>
            <person name="Gosai S."/>
            <person name="Prabakaran S."/>
            <person name="Witkowska E."/>
            <person name="Larue G.E."/>
            <person name="Fisher S."/>
            <person name="Freeman R.M."/>
            <person name="Gunawardena J."/>
            <person name="Chu W."/>
            <person name="Stover N.A."/>
            <person name="Gregory B.D."/>
            <person name="Nowacki M."/>
            <person name="Derisi J."/>
            <person name="Roy S.W."/>
            <person name="Marshall W.F."/>
            <person name="Sood P."/>
        </authorList>
    </citation>
    <scope>NUCLEOTIDE SEQUENCE [LARGE SCALE GENOMIC DNA]</scope>
    <source>
        <strain evidence="2">WM001</strain>
    </source>
</reference>
<comment type="caution">
    <text evidence="2">The sequence shown here is derived from an EMBL/GenBank/DDBJ whole genome shotgun (WGS) entry which is preliminary data.</text>
</comment>
<accession>A0A1R2C9W2</accession>
<feature type="compositionally biased region" description="Low complexity" evidence="1">
    <location>
        <begin position="1"/>
        <end position="13"/>
    </location>
</feature>
<evidence type="ECO:0000256" key="1">
    <source>
        <dbReference type="SAM" id="MobiDB-lite"/>
    </source>
</evidence>
<gene>
    <name evidence="2" type="ORF">SteCoe_12826</name>
</gene>
<keyword evidence="3" id="KW-1185">Reference proteome</keyword>
<dbReference type="AlphaFoldDB" id="A0A1R2C9W2"/>
<dbReference type="Proteomes" id="UP000187209">
    <property type="component" value="Unassembled WGS sequence"/>
</dbReference>
<feature type="region of interest" description="Disordered" evidence="1">
    <location>
        <begin position="1"/>
        <end position="21"/>
    </location>
</feature>
<evidence type="ECO:0000313" key="3">
    <source>
        <dbReference type="Proteomes" id="UP000187209"/>
    </source>
</evidence>
<sequence length="205" mass="23018">MDNISVSSSSTTSKHPEYSKKVQMVMTSSDNPMINFEKPIVPPATTSSMKQRGLCSQVAYLTSSVPQEKPVPVKKSKQCKTYSSIDSLPGAFMVASQTEEVSKKQGILHKNRTTFDLPDEAPKRAKNYNSSKLDHKVDILQNVIYEDEPIGKKSIYATSNKLSHKFDIFGNETEVEPQGKNAKSWKADKLEHHYDIFKQFDPVNS</sequence>
<proteinExistence type="predicted"/>
<name>A0A1R2C9W2_9CILI</name>
<dbReference type="EMBL" id="MPUH01000226">
    <property type="protein sequence ID" value="OMJ85760.1"/>
    <property type="molecule type" value="Genomic_DNA"/>
</dbReference>
<evidence type="ECO:0000313" key="2">
    <source>
        <dbReference type="EMBL" id="OMJ85760.1"/>
    </source>
</evidence>
<protein>
    <submittedName>
        <fullName evidence="2">Uncharacterized protein</fullName>
    </submittedName>
</protein>
<organism evidence="2 3">
    <name type="scientific">Stentor coeruleus</name>
    <dbReference type="NCBI Taxonomy" id="5963"/>
    <lineage>
        <taxon>Eukaryota</taxon>
        <taxon>Sar</taxon>
        <taxon>Alveolata</taxon>
        <taxon>Ciliophora</taxon>
        <taxon>Postciliodesmatophora</taxon>
        <taxon>Heterotrichea</taxon>
        <taxon>Heterotrichida</taxon>
        <taxon>Stentoridae</taxon>
        <taxon>Stentor</taxon>
    </lineage>
</organism>